<keyword evidence="7 9" id="KW-0808">Transferase</keyword>
<dbReference type="RefSeq" id="WP_133743615.1">
    <property type="nucleotide sequence ID" value="NZ_SNYN01000035.1"/>
</dbReference>
<proteinExistence type="inferred from homology"/>
<evidence type="ECO:0000256" key="10">
    <source>
        <dbReference type="SAM" id="MobiDB-lite"/>
    </source>
</evidence>
<dbReference type="OrthoDB" id="9770610at2"/>
<reference evidence="12 13" key="1">
    <citation type="submission" date="2019-03" db="EMBL/GenBank/DDBJ databases">
        <title>Genomic Encyclopedia of Type Strains, Phase IV (KMG-IV): sequencing the most valuable type-strain genomes for metagenomic binning, comparative biology and taxonomic classification.</title>
        <authorList>
            <person name="Goeker M."/>
        </authorList>
    </citation>
    <scope>NUCLEOTIDE SEQUENCE [LARGE SCALE GENOMIC DNA]</scope>
    <source>
        <strain evidence="12 13">DSM 46770</strain>
    </source>
</reference>
<dbReference type="GO" id="GO:0004516">
    <property type="term" value="F:nicotinate phosphoribosyltransferase activity"/>
    <property type="evidence" value="ECO:0007669"/>
    <property type="project" value="UniProtKB-UniRule"/>
</dbReference>
<keyword evidence="13" id="KW-1185">Reference proteome</keyword>
<evidence type="ECO:0000256" key="7">
    <source>
        <dbReference type="ARBA" id="ARBA00022679"/>
    </source>
</evidence>
<dbReference type="EC" id="6.3.4.21" evidence="3 9"/>
<evidence type="ECO:0000256" key="1">
    <source>
        <dbReference type="ARBA" id="ARBA00004952"/>
    </source>
</evidence>
<evidence type="ECO:0000256" key="3">
    <source>
        <dbReference type="ARBA" id="ARBA00013236"/>
    </source>
</evidence>
<evidence type="ECO:0000313" key="12">
    <source>
        <dbReference type="EMBL" id="TDQ44581.1"/>
    </source>
</evidence>
<protein>
    <recommendedName>
        <fullName evidence="3 9">Nicotinate phosphoribosyltransferase</fullName>
        <ecNumber evidence="3 9">6.3.4.21</ecNumber>
    </recommendedName>
</protein>
<dbReference type="InterPro" id="IPR040727">
    <property type="entry name" value="NAPRTase_N"/>
</dbReference>
<dbReference type="InterPro" id="IPR013785">
    <property type="entry name" value="Aldolase_TIM"/>
</dbReference>
<dbReference type="SUPFAM" id="SSF54675">
    <property type="entry name" value="Nicotinate/Quinolinate PRTase N-terminal domain-like"/>
    <property type="match status" value="1"/>
</dbReference>
<evidence type="ECO:0000256" key="5">
    <source>
        <dbReference type="ARBA" id="ARBA00022598"/>
    </source>
</evidence>
<sequence length="438" mass="47339">MTERRSSALLTDHYELTMLQAALRSGAAHRRTVFEMFARRLPETRRYGVVAGTGRFLDALEHFRFDSAALDFLARTGVVDDPTLSFLSDYRFSGDVWGYAEGDCYFPGSPILVVEGTFAECVVLETLALSIYNHDCAIASAASRMVTAANGRPLIEMGSRRTHEEAAVAAARAAYLSGFANTSNLEAGLRYGVPTAGTSAHAFTLLHDNERHAFAAQLESLGKDTTLLVDTYDVMRAMATAVDLAGPELGAVRLDSGDLGELAVRVRAFLDERGAAETRIIVTGDLEEHAIQALAIAPVDGYGVGTSLVTGSGAPTASLVYKLVARARSDDPEAPLSPVAKRSVGKPSKGGRKWATRRLDDHGVATTERVFEYEPESGRMERPLLVPLVEGGEVVGREPLEEARERHVRAIAELPVAARRMSRGEPAIPTVFEQRAHD</sequence>
<evidence type="ECO:0000313" key="13">
    <source>
        <dbReference type="Proteomes" id="UP000295281"/>
    </source>
</evidence>
<dbReference type="UniPathway" id="UPA00253">
    <property type="reaction ID" value="UER00457"/>
</dbReference>
<comment type="function">
    <text evidence="9">Catalyzes the first step in the biosynthesis of NAD from nicotinic acid, the ATP-dependent synthesis of beta-nicotinate D-ribonucleotide from nicotinate and 5-phospho-D-ribose 1-phosphate.</text>
</comment>
<feature type="domain" description="Nicotinate phosphoribosyltransferase N-terminal" evidence="11">
    <location>
        <begin position="9"/>
        <end position="131"/>
    </location>
</feature>
<evidence type="ECO:0000259" key="11">
    <source>
        <dbReference type="Pfam" id="PF17767"/>
    </source>
</evidence>
<dbReference type="NCBIfam" id="NF009131">
    <property type="entry name" value="PRK12484.1"/>
    <property type="match status" value="1"/>
</dbReference>
<comment type="similarity">
    <text evidence="2 9">Belongs to the NAPRTase family.</text>
</comment>
<dbReference type="PIRSF" id="PIRSF000484">
    <property type="entry name" value="NAPRT"/>
    <property type="match status" value="1"/>
</dbReference>
<gene>
    <name evidence="12" type="ORF">EV190_13510</name>
</gene>
<dbReference type="NCBIfam" id="TIGR01513">
    <property type="entry name" value="NAPRTase_put"/>
    <property type="match status" value="1"/>
</dbReference>
<feature type="region of interest" description="Disordered" evidence="10">
    <location>
        <begin position="331"/>
        <end position="354"/>
    </location>
</feature>
<dbReference type="GO" id="GO:0034355">
    <property type="term" value="P:NAD+ biosynthetic process via the salvage pathway"/>
    <property type="evidence" value="ECO:0007669"/>
    <property type="project" value="TreeGrafter"/>
</dbReference>
<dbReference type="NCBIfam" id="NF006698">
    <property type="entry name" value="PRK09243.1-5"/>
    <property type="match status" value="1"/>
</dbReference>
<evidence type="ECO:0000256" key="8">
    <source>
        <dbReference type="ARBA" id="ARBA00048668"/>
    </source>
</evidence>
<comment type="PTM">
    <text evidence="9">Transiently phosphorylated on a His residue during the reaction cycle. Phosphorylation strongly increases the affinity for substrates and increases the rate of nicotinate D-ribonucleotide production. Dephosphorylation regenerates the low-affinity form of the enzyme, leading to product release.</text>
</comment>
<organism evidence="12 13">
    <name type="scientific">Actinorugispora endophytica</name>
    <dbReference type="NCBI Taxonomy" id="1605990"/>
    <lineage>
        <taxon>Bacteria</taxon>
        <taxon>Bacillati</taxon>
        <taxon>Actinomycetota</taxon>
        <taxon>Actinomycetes</taxon>
        <taxon>Streptosporangiales</taxon>
        <taxon>Nocardiopsidaceae</taxon>
        <taxon>Actinorugispora</taxon>
    </lineage>
</organism>
<name>A0A4R6UD30_9ACTN</name>
<dbReference type="AlphaFoldDB" id="A0A4R6UD30"/>
<keyword evidence="12" id="KW-0328">Glycosyltransferase</keyword>
<evidence type="ECO:0000256" key="4">
    <source>
        <dbReference type="ARBA" id="ARBA00022553"/>
    </source>
</evidence>
<dbReference type="InterPro" id="IPR006405">
    <property type="entry name" value="Nic_PRibTrfase_pncB"/>
</dbReference>
<keyword evidence="4" id="KW-0597">Phosphoprotein</keyword>
<dbReference type="Pfam" id="PF17767">
    <property type="entry name" value="NAPRTase_N"/>
    <property type="match status" value="1"/>
</dbReference>
<dbReference type="EMBL" id="SNYN01000035">
    <property type="protein sequence ID" value="TDQ44581.1"/>
    <property type="molecule type" value="Genomic_DNA"/>
</dbReference>
<comment type="pathway">
    <text evidence="1 9">Cofactor biosynthesis; NAD(+) biosynthesis; nicotinate D-ribonucleotide from nicotinate: step 1/1.</text>
</comment>
<dbReference type="GO" id="GO:0016757">
    <property type="term" value="F:glycosyltransferase activity"/>
    <property type="evidence" value="ECO:0007669"/>
    <property type="project" value="UniProtKB-KW"/>
</dbReference>
<dbReference type="Gene3D" id="3.20.20.70">
    <property type="entry name" value="Aldolase class I"/>
    <property type="match status" value="1"/>
</dbReference>
<accession>A0A4R6UD30</accession>
<dbReference type="Proteomes" id="UP000295281">
    <property type="component" value="Unassembled WGS sequence"/>
</dbReference>
<dbReference type="Gene3D" id="3.20.140.10">
    <property type="entry name" value="nicotinate phosphoribosyltransferase"/>
    <property type="match status" value="1"/>
</dbReference>
<dbReference type="InterPro" id="IPR036068">
    <property type="entry name" value="Nicotinate_pribotase-like_C"/>
</dbReference>
<dbReference type="PANTHER" id="PTHR11098:SF8">
    <property type="entry name" value="NICOTINATE PHOSPHORIBOSYLTRANSFERASE PNCB1"/>
    <property type="match status" value="1"/>
</dbReference>
<evidence type="ECO:0000256" key="2">
    <source>
        <dbReference type="ARBA" id="ARBA00010897"/>
    </source>
</evidence>
<keyword evidence="6 9" id="KW-0662">Pyridine nucleotide biosynthesis</keyword>
<dbReference type="GO" id="GO:0005829">
    <property type="term" value="C:cytosol"/>
    <property type="evidence" value="ECO:0007669"/>
    <property type="project" value="TreeGrafter"/>
</dbReference>
<evidence type="ECO:0000256" key="6">
    <source>
        <dbReference type="ARBA" id="ARBA00022642"/>
    </source>
</evidence>
<keyword evidence="5 9" id="KW-0436">Ligase</keyword>
<evidence type="ECO:0000256" key="9">
    <source>
        <dbReference type="RuleBase" id="RU365100"/>
    </source>
</evidence>
<comment type="caution">
    <text evidence="12">The sequence shown here is derived from an EMBL/GenBank/DDBJ whole genome shotgun (WGS) entry which is preliminary data.</text>
</comment>
<comment type="catalytic activity">
    <reaction evidence="8 9">
        <text>5-phospho-alpha-D-ribose 1-diphosphate + nicotinate + ATP + H2O = nicotinate beta-D-ribonucleotide + ADP + phosphate + diphosphate</text>
        <dbReference type="Rhea" id="RHEA:36163"/>
        <dbReference type="ChEBI" id="CHEBI:15377"/>
        <dbReference type="ChEBI" id="CHEBI:30616"/>
        <dbReference type="ChEBI" id="CHEBI:32544"/>
        <dbReference type="ChEBI" id="CHEBI:33019"/>
        <dbReference type="ChEBI" id="CHEBI:43474"/>
        <dbReference type="ChEBI" id="CHEBI:57502"/>
        <dbReference type="ChEBI" id="CHEBI:58017"/>
        <dbReference type="ChEBI" id="CHEBI:456216"/>
        <dbReference type="EC" id="6.3.4.21"/>
    </reaction>
</comment>
<dbReference type="PANTHER" id="PTHR11098">
    <property type="entry name" value="NICOTINATE PHOSPHORIBOSYLTRANSFERASE"/>
    <property type="match status" value="1"/>
</dbReference>
<dbReference type="InterPro" id="IPR007229">
    <property type="entry name" value="Nic_PRibTrfase-Fam"/>
</dbReference>
<dbReference type="SUPFAM" id="SSF51690">
    <property type="entry name" value="Nicotinate/Quinolinate PRTase C-terminal domain-like"/>
    <property type="match status" value="1"/>
</dbReference>